<protein>
    <submittedName>
        <fullName evidence="1">Prepilin peptidase</fullName>
    </submittedName>
</protein>
<gene>
    <name evidence="1" type="ORF">JFY71_03540</name>
</gene>
<evidence type="ECO:0000313" key="1">
    <source>
        <dbReference type="EMBL" id="QQK08626.1"/>
    </source>
</evidence>
<dbReference type="Proteomes" id="UP000595814">
    <property type="component" value="Chromosome"/>
</dbReference>
<reference evidence="1 2" key="1">
    <citation type="journal article" date="2022" name="Int. J. Syst. Evol. Microbiol.">
        <title>Miniphocaeibacter halophilus sp. nov., an ammonium-tolerant acetate-producing bacterium isolated from a biogas system.</title>
        <authorList>
            <person name="Schnurer A."/>
            <person name="Singh A."/>
            <person name="Bi S."/>
            <person name="Qiao W."/>
            <person name="Westerholm M."/>
        </authorList>
    </citation>
    <scope>NUCLEOTIDE SEQUENCE [LARGE SCALE GENOMIC DNA]</scope>
    <source>
        <strain evidence="1 2">AMB_01</strain>
    </source>
</reference>
<accession>A0AC61MZM6</accession>
<organism evidence="1 2">
    <name type="scientific">Miniphocaeibacter halophilus</name>
    <dbReference type="NCBI Taxonomy" id="2931922"/>
    <lineage>
        <taxon>Bacteria</taxon>
        <taxon>Bacillati</taxon>
        <taxon>Bacillota</taxon>
        <taxon>Tissierellia</taxon>
        <taxon>Tissierellales</taxon>
        <taxon>Peptoniphilaceae</taxon>
        <taxon>Miniphocaeibacter</taxon>
    </lineage>
</organism>
<keyword evidence="2" id="KW-1185">Reference proteome</keyword>
<dbReference type="EMBL" id="CP066744">
    <property type="protein sequence ID" value="QQK08626.1"/>
    <property type="molecule type" value="Genomic_DNA"/>
</dbReference>
<evidence type="ECO:0000313" key="2">
    <source>
        <dbReference type="Proteomes" id="UP000595814"/>
    </source>
</evidence>
<sequence>MMFVFYFLIGIVVGSFINVFIDRTIAGRSLIYPPSICDNCHKKLKAYNLIPIFSYIFQGGRCSFCKNKIKIQYPIIEIICGLIYVIIIYLVDNFILGIVVSTVISLLLGMSIIDIKTKNIYIKHLVILFILCFGMGFSRYWIKIDIVIKSIFLVITLLLGYILSIKNKAGFGDFILIAILTTSMYFNEISIFFLNIGIIGLIIGVVLITKKKNLKYEIPFVPIISLSYFSTILLELLKF</sequence>
<name>A0AC61MZM6_9FIRM</name>
<proteinExistence type="predicted"/>